<keyword evidence="3" id="KW-1185">Reference proteome</keyword>
<feature type="compositionally biased region" description="Gly residues" evidence="1">
    <location>
        <begin position="43"/>
        <end position="59"/>
    </location>
</feature>
<reference evidence="2 3" key="2">
    <citation type="submission" date="2019-08" db="EMBL/GenBank/DDBJ databases">
        <title>Amycolatopsis acidicola sp. nov., isolated from peat swamp forest soil.</title>
        <authorList>
            <person name="Srisuk N."/>
        </authorList>
    </citation>
    <scope>NUCLEOTIDE SEQUENCE [LARGE SCALE GENOMIC DNA]</scope>
    <source>
        <strain evidence="2 3">TBRC 6029</strain>
    </source>
</reference>
<comment type="caution">
    <text evidence="2">The sequence shown here is derived from an EMBL/GenBank/DDBJ whole genome shotgun (WGS) entry which is preliminary data.</text>
</comment>
<feature type="region of interest" description="Disordered" evidence="1">
    <location>
        <begin position="32"/>
        <end position="66"/>
    </location>
</feature>
<accession>A0A558DLK7</accession>
<dbReference type="EMBL" id="VJWX01000008">
    <property type="protein sequence ID" value="TVT61906.1"/>
    <property type="molecule type" value="Genomic_DNA"/>
</dbReference>
<proteinExistence type="predicted"/>
<gene>
    <name evidence="2" type="ORF">FNH05_01945</name>
</gene>
<dbReference type="OrthoDB" id="3629240at2"/>
<sequence>MTRRLAVANAEGSSELAQSGWLSDVNFWIKDDPSAPGSPAAGASGGAIGGTAGPSGGQGFSLTRDEAESMLRQVQGVLRDIDFMQTKANALTKVTPPAQDPASVTFNARLWATGKMPAHSGMASVIFNVNGRTSTSWYNA</sequence>
<evidence type="ECO:0000313" key="3">
    <source>
        <dbReference type="Proteomes" id="UP000320011"/>
    </source>
</evidence>
<dbReference type="Proteomes" id="UP000320011">
    <property type="component" value="Unassembled WGS sequence"/>
</dbReference>
<reference evidence="2 3" key="1">
    <citation type="submission" date="2019-07" db="EMBL/GenBank/DDBJ databases">
        <authorList>
            <person name="Duangmal K."/>
            <person name="Teo W.F.A."/>
        </authorList>
    </citation>
    <scope>NUCLEOTIDE SEQUENCE [LARGE SCALE GENOMIC DNA]</scope>
    <source>
        <strain evidence="2 3">TBRC 6029</strain>
    </source>
</reference>
<evidence type="ECO:0000313" key="2">
    <source>
        <dbReference type="EMBL" id="TVT61906.1"/>
    </source>
</evidence>
<organism evidence="2 3">
    <name type="scientific">Amycolatopsis rhizosphaerae</name>
    <dbReference type="NCBI Taxonomy" id="2053003"/>
    <lineage>
        <taxon>Bacteria</taxon>
        <taxon>Bacillati</taxon>
        <taxon>Actinomycetota</taxon>
        <taxon>Actinomycetes</taxon>
        <taxon>Pseudonocardiales</taxon>
        <taxon>Pseudonocardiaceae</taxon>
        <taxon>Amycolatopsis</taxon>
    </lineage>
</organism>
<dbReference type="AlphaFoldDB" id="A0A558DLK7"/>
<name>A0A558DLK7_9PSEU</name>
<evidence type="ECO:0000256" key="1">
    <source>
        <dbReference type="SAM" id="MobiDB-lite"/>
    </source>
</evidence>
<dbReference type="RefSeq" id="WP_144585338.1">
    <property type="nucleotide sequence ID" value="NZ_VJWX01000008.1"/>
</dbReference>
<protein>
    <submittedName>
        <fullName evidence="2">Uncharacterized protein</fullName>
    </submittedName>
</protein>